<sequence>MDPITVFVNNIPTTMHWKGLWALFSFHGEVKDAFIPIKKSKSGTRFGFVRYSSVIDAQRAINRLNGFVILGYRISVKMASFRGRRVIWRKRNNEAEAKSKVVQYSMEKDKHSPKNRKFLDSEINQARVVQGFVEEELLWKLQRCLVGESATVCDISSMAERLTKFGLGEISLKRIQGRFFLLEVPDVEYLEVLKQNDWAYLKECFISIEPWSEKRFISERVTWIEVAGIPLHCWNYETFKRVAELWGKLISMGESWNRTVNFEKMEMMISVNKPSLIDELVFMEVGNCKFPIRIIERGMSEWKCEKFLDGRGQLEEKRGESPEVESGIRSESENFSEERRNDMGGALNAISLEEGVIEKVGTGSSAEGIIPEEHFLGNNENISIEGGDIGVEVDRAKEDGVNMGLFSQAGSNVVSGQPLSEGLVAGCTSKSGQHLRSGSNPSESDVEGIDLGGRSVGDSEVRFSMEEEFFQTSQNRRKKKALNKRIRSMREIQDRVLSTKEKQKRDRKEKIAKGKENTRCEDLTVNLSLSDSDISNRKRVILREAKKTWEVGKMLGLSLHLVGGMRILSWIFRGLGSVVKRESVKRTCRMSRVSICFIQETKLEVITKDDVRKFWRDVNCEFKFVAAVGRSGGLLIMWDKNEFILSKLWSVDSLLAIEGKWVKEDVDVVLINVYAPNKLRIQFTSPWILGGDFNVVCHDVVRNLRGTSRITSIADSTVAEIDWGPRPFKFINGWLKKEGCAGLIEKEWNNMDCLNCQVGRSRNWSMEMELYFKGLKGSEVVKLEDSCSREEIREAVLEM</sequence>
<accession>A0A2P5WJ68</accession>
<dbReference type="CDD" id="cd00590">
    <property type="entry name" value="RRM_SF"/>
    <property type="match status" value="1"/>
</dbReference>
<gene>
    <name evidence="8" type="ORF">GOBAR_AA29539</name>
</gene>
<dbReference type="InterPro" id="IPR012677">
    <property type="entry name" value="Nucleotide-bd_a/b_plait_sf"/>
</dbReference>
<reference evidence="8 9" key="1">
    <citation type="submission" date="2015-01" db="EMBL/GenBank/DDBJ databases">
        <title>Genome of allotetraploid Gossypium barbadense reveals genomic plasticity and fiber elongation in cotton evolution.</title>
        <authorList>
            <person name="Chen X."/>
            <person name="Liu X."/>
            <person name="Zhao B."/>
            <person name="Zheng H."/>
            <person name="Hu Y."/>
            <person name="Lu G."/>
            <person name="Yang C."/>
            <person name="Chen J."/>
            <person name="Shan C."/>
            <person name="Zhang L."/>
            <person name="Zhou Y."/>
            <person name="Wang L."/>
            <person name="Guo W."/>
            <person name="Bai Y."/>
            <person name="Ruan J."/>
            <person name="Shangguan X."/>
            <person name="Mao Y."/>
            <person name="Jiang J."/>
            <person name="Zhu Y."/>
            <person name="Lei J."/>
            <person name="Kang H."/>
            <person name="Chen S."/>
            <person name="He X."/>
            <person name="Wang R."/>
            <person name="Wang Y."/>
            <person name="Chen J."/>
            <person name="Wang L."/>
            <person name="Yu S."/>
            <person name="Wang B."/>
            <person name="Wei J."/>
            <person name="Song S."/>
            <person name="Lu X."/>
            <person name="Gao Z."/>
            <person name="Gu W."/>
            <person name="Deng X."/>
            <person name="Ma D."/>
            <person name="Wang S."/>
            <person name="Liang W."/>
            <person name="Fang L."/>
            <person name="Cai C."/>
            <person name="Zhu X."/>
            <person name="Zhou B."/>
            <person name="Zhang Y."/>
            <person name="Chen Z."/>
            <person name="Xu S."/>
            <person name="Zhu R."/>
            <person name="Wang S."/>
            <person name="Zhang T."/>
            <person name="Zhao G."/>
        </authorList>
    </citation>
    <scope>NUCLEOTIDE SEQUENCE [LARGE SCALE GENOMIC DNA]</scope>
    <source>
        <strain evidence="9">cv. Xinhai21</strain>
        <tissue evidence="8">Leaf</tissue>
    </source>
</reference>
<evidence type="ECO:0000256" key="5">
    <source>
        <dbReference type="PROSITE-ProRule" id="PRU00176"/>
    </source>
</evidence>
<proteinExistence type="predicted"/>
<keyword evidence="3" id="KW-0378">Hydrolase</keyword>
<feature type="compositionally biased region" description="Polar residues" evidence="6">
    <location>
        <begin position="428"/>
        <end position="443"/>
    </location>
</feature>
<dbReference type="PROSITE" id="PS50102">
    <property type="entry name" value="RRM"/>
    <property type="match status" value="1"/>
</dbReference>
<dbReference type="AlphaFoldDB" id="A0A2P5WJ68"/>
<dbReference type="SUPFAM" id="SSF54928">
    <property type="entry name" value="RNA-binding domain, RBD"/>
    <property type="match status" value="1"/>
</dbReference>
<dbReference type="GO" id="GO:0003906">
    <property type="term" value="F:DNA-(apurinic or apyrimidinic site) endonuclease activity"/>
    <property type="evidence" value="ECO:0007669"/>
    <property type="project" value="TreeGrafter"/>
</dbReference>
<dbReference type="GO" id="GO:0046872">
    <property type="term" value="F:metal ion binding"/>
    <property type="evidence" value="ECO:0007669"/>
    <property type="project" value="UniProtKB-KW"/>
</dbReference>
<keyword evidence="2" id="KW-0479">Metal-binding</keyword>
<dbReference type="InterPro" id="IPR036691">
    <property type="entry name" value="Endo/exonu/phosph_ase_sf"/>
</dbReference>
<dbReference type="Gene3D" id="3.30.70.330">
    <property type="match status" value="1"/>
</dbReference>
<dbReference type="OrthoDB" id="1749483at2759"/>
<dbReference type="InterPro" id="IPR035979">
    <property type="entry name" value="RBD_domain_sf"/>
</dbReference>
<evidence type="ECO:0000256" key="3">
    <source>
        <dbReference type="ARBA" id="ARBA00022801"/>
    </source>
</evidence>
<evidence type="ECO:0000256" key="2">
    <source>
        <dbReference type="ARBA" id="ARBA00022723"/>
    </source>
</evidence>
<evidence type="ECO:0000313" key="9">
    <source>
        <dbReference type="Proteomes" id="UP000239757"/>
    </source>
</evidence>
<dbReference type="PANTHER" id="PTHR22748">
    <property type="entry name" value="AP ENDONUCLEASE"/>
    <property type="match status" value="1"/>
</dbReference>
<protein>
    <recommendedName>
        <fullName evidence="7">RRM domain-containing protein</fullName>
    </recommendedName>
</protein>
<organism evidence="8 9">
    <name type="scientific">Gossypium barbadense</name>
    <name type="common">Sea Island cotton</name>
    <name type="synonym">Hibiscus barbadensis</name>
    <dbReference type="NCBI Taxonomy" id="3634"/>
    <lineage>
        <taxon>Eukaryota</taxon>
        <taxon>Viridiplantae</taxon>
        <taxon>Streptophyta</taxon>
        <taxon>Embryophyta</taxon>
        <taxon>Tracheophyta</taxon>
        <taxon>Spermatophyta</taxon>
        <taxon>Magnoliopsida</taxon>
        <taxon>eudicotyledons</taxon>
        <taxon>Gunneridae</taxon>
        <taxon>Pentapetalae</taxon>
        <taxon>rosids</taxon>
        <taxon>malvids</taxon>
        <taxon>Malvales</taxon>
        <taxon>Malvaceae</taxon>
        <taxon>Malvoideae</taxon>
        <taxon>Gossypium</taxon>
    </lineage>
</organism>
<name>A0A2P5WJ68_GOSBA</name>
<dbReference type="GO" id="GO:0005634">
    <property type="term" value="C:nucleus"/>
    <property type="evidence" value="ECO:0007669"/>
    <property type="project" value="TreeGrafter"/>
</dbReference>
<evidence type="ECO:0000259" key="7">
    <source>
        <dbReference type="PROSITE" id="PS50102"/>
    </source>
</evidence>
<feature type="region of interest" description="Disordered" evidence="6">
    <location>
        <begin position="314"/>
        <end position="340"/>
    </location>
</feature>
<dbReference type="EMBL" id="KZ667416">
    <property type="protein sequence ID" value="PPR91142.1"/>
    <property type="molecule type" value="Genomic_DNA"/>
</dbReference>
<evidence type="ECO:0000256" key="6">
    <source>
        <dbReference type="SAM" id="MobiDB-lite"/>
    </source>
</evidence>
<dbReference type="Gene3D" id="3.60.10.10">
    <property type="entry name" value="Endonuclease/exonuclease/phosphatase"/>
    <property type="match status" value="1"/>
</dbReference>
<dbReference type="GO" id="GO:0008311">
    <property type="term" value="F:double-stranded DNA 3'-5' DNA exonuclease activity"/>
    <property type="evidence" value="ECO:0007669"/>
    <property type="project" value="TreeGrafter"/>
</dbReference>
<keyword evidence="5" id="KW-0694">RNA-binding</keyword>
<dbReference type="SMART" id="SM00360">
    <property type="entry name" value="RRM"/>
    <property type="match status" value="1"/>
</dbReference>
<dbReference type="Proteomes" id="UP000239757">
    <property type="component" value="Unassembled WGS sequence"/>
</dbReference>
<feature type="region of interest" description="Disordered" evidence="6">
    <location>
        <begin position="428"/>
        <end position="450"/>
    </location>
</feature>
<comment type="cofactor">
    <cofactor evidence="1">
        <name>Mg(2+)</name>
        <dbReference type="ChEBI" id="CHEBI:18420"/>
    </cofactor>
</comment>
<dbReference type="PANTHER" id="PTHR22748:SF19">
    <property type="entry name" value="ENDONUCLEASE_EXONUCLEASE_PHOSPHATASE DOMAIN-CONTAINING PROTEIN"/>
    <property type="match status" value="1"/>
</dbReference>
<dbReference type="InterPro" id="IPR000504">
    <property type="entry name" value="RRM_dom"/>
</dbReference>
<dbReference type="Pfam" id="PF00076">
    <property type="entry name" value="RRM_1"/>
    <property type="match status" value="1"/>
</dbReference>
<dbReference type="SUPFAM" id="SSF56219">
    <property type="entry name" value="DNase I-like"/>
    <property type="match status" value="1"/>
</dbReference>
<dbReference type="GO" id="GO:0003723">
    <property type="term" value="F:RNA binding"/>
    <property type="evidence" value="ECO:0007669"/>
    <property type="project" value="UniProtKB-UniRule"/>
</dbReference>
<dbReference type="InterPro" id="IPR004808">
    <property type="entry name" value="AP_endonuc_1"/>
</dbReference>
<keyword evidence="4" id="KW-0460">Magnesium</keyword>
<dbReference type="GO" id="GO:0006284">
    <property type="term" value="P:base-excision repair"/>
    <property type="evidence" value="ECO:0007669"/>
    <property type="project" value="TreeGrafter"/>
</dbReference>
<evidence type="ECO:0000256" key="4">
    <source>
        <dbReference type="ARBA" id="ARBA00022842"/>
    </source>
</evidence>
<feature type="domain" description="RRM" evidence="7">
    <location>
        <begin position="4"/>
        <end position="81"/>
    </location>
</feature>
<evidence type="ECO:0000313" key="8">
    <source>
        <dbReference type="EMBL" id="PPR91142.1"/>
    </source>
</evidence>
<dbReference type="GO" id="GO:0008081">
    <property type="term" value="F:phosphoric diester hydrolase activity"/>
    <property type="evidence" value="ECO:0007669"/>
    <property type="project" value="TreeGrafter"/>
</dbReference>
<evidence type="ECO:0000256" key="1">
    <source>
        <dbReference type="ARBA" id="ARBA00001946"/>
    </source>
</evidence>